<evidence type="ECO:0000313" key="2">
    <source>
        <dbReference type="EMBL" id="THV47276.1"/>
    </source>
</evidence>
<dbReference type="AlphaFoldDB" id="A0A4V4HTY8"/>
<reference evidence="2 3" key="1">
    <citation type="submission" date="2017-12" db="EMBL/GenBank/DDBJ databases">
        <title>Comparative genomics of Botrytis spp.</title>
        <authorList>
            <person name="Valero-Jimenez C.A."/>
            <person name="Tapia P."/>
            <person name="Veloso J."/>
            <person name="Silva-Moreno E."/>
            <person name="Staats M."/>
            <person name="Valdes J.H."/>
            <person name="Van Kan J.A.L."/>
        </authorList>
    </citation>
    <scope>NUCLEOTIDE SEQUENCE [LARGE SCALE GENOMIC DNA]</scope>
    <source>
        <strain evidence="2 3">MUCL435</strain>
    </source>
</reference>
<keyword evidence="3" id="KW-1185">Reference proteome</keyword>
<keyword evidence="1" id="KW-0812">Transmembrane</keyword>
<proteinExistence type="predicted"/>
<keyword evidence="1" id="KW-1133">Transmembrane helix</keyword>
<evidence type="ECO:0000313" key="3">
    <source>
        <dbReference type="Proteomes" id="UP000308671"/>
    </source>
</evidence>
<evidence type="ECO:0000256" key="1">
    <source>
        <dbReference type="SAM" id="Phobius"/>
    </source>
</evidence>
<dbReference type="EMBL" id="PQXL01000322">
    <property type="protein sequence ID" value="THV47276.1"/>
    <property type="molecule type" value="Genomic_DNA"/>
</dbReference>
<keyword evidence="1" id="KW-0472">Membrane</keyword>
<dbReference type="Proteomes" id="UP000308671">
    <property type="component" value="Unassembled WGS sequence"/>
</dbReference>
<dbReference type="OrthoDB" id="10492167at2759"/>
<comment type="caution">
    <text evidence="2">The sequence shown here is derived from an EMBL/GenBank/DDBJ whole genome shotgun (WGS) entry which is preliminary data.</text>
</comment>
<accession>A0A4V4HTY8</accession>
<organism evidence="2 3">
    <name type="scientific">Botrytis galanthina</name>
    <dbReference type="NCBI Taxonomy" id="278940"/>
    <lineage>
        <taxon>Eukaryota</taxon>
        <taxon>Fungi</taxon>
        <taxon>Dikarya</taxon>
        <taxon>Ascomycota</taxon>
        <taxon>Pezizomycotina</taxon>
        <taxon>Leotiomycetes</taxon>
        <taxon>Helotiales</taxon>
        <taxon>Sclerotiniaceae</taxon>
        <taxon>Botrytis</taxon>
    </lineage>
</organism>
<gene>
    <name evidence="2" type="ORF">BGAL_0322g00070</name>
</gene>
<protein>
    <submittedName>
        <fullName evidence="2">Uncharacterized protein</fullName>
    </submittedName>
</protein>
<name>A0A4V4HTY8_9HELO</name>
<feature type="transmembrane region" description="Helical" evidence="1">
    <location>
        <begin position="81"/>
        <end position="105"/>
    </location>
</feature>
<sequence>MRDLKIAGESPENVYDHYDIYFMTICGRNDRIVGFDNQSPNALCQNFVTYHSWDEIFLRSSHGIPEEALKHFPKLGETSKFFTSSILIILGASFGLLMSEAIFFYNFFMWDYDISIITEAESFSNILDVTEPSQGVFDMACVGPLSLPI</sequence>